<dbReference type="SUPFAM" id="SSF88697">
    <property type="entry name" value="PUA domain-like"/>
    <property type="match status" value="1"/>
</dbReference>
<name>A0A9P0H876_NEZVI</name>
<dbReference type="InterPro" id="IPR007374">
    <property type="entry name" value="ASCH_domain"/>
</dbReference>
<dbReference type="Proteomes" id="UP001152798">
    <property type="component" value="Chromosome 3"/>
</dbReference>
<proteinExistence type="predicted"/>
<dbReference type="PANTHER" id="PTHR12963">
    <property type="entry name" value="THYROID RECEPTOR INTERACTING PROTEIN RELATED"/>
    <property type="match status" value="1"/>
</dbReference>
<sequence>MFGCPTCHFPWSCLIGRRLIDDDFRKLNMESLLLDEVTDMMDNLSSSYHQSSDNLDPRSLELEPIYDGGSNNLPQEKGSRWHNSMGRVQDRQVMEMTDNGACLSMHQPWATLLVEGIKVHEGRSWYTSHRGRLWIAATARVPTQEDIDDVLQPYQHLIGDKHLPRKYPTGCLLGCVNVVDCLAQEEYIQQYPDGMSDEPFVFICKDPVKSPVLFPIKGKHKIYKLDTNIHQAAVKCLQKLAKI</sequence>
<dbReference type="SMART" id="SM01022">
    <property type="entry name" value="ASCH"/>
    <property type="match status" value="1"/>
</dbReference>
<organism evidence="2 3">
    <name type="scientific">Nezara viridula</name>
    <name type="common">Southern green stink bug</name>
    <name type="synonym">Cimex viridulus</name>
    <dbReference type="NCBI Taxonomy" id="85310"/>
    <lineage>
        <taxon>Eukaryota</taxon>
        <taxon>Metazoa</taxon>
        <taxon>Ecdysozoa</taxon>
        <taxon>Arthropoda</taxon>
        <taxon>Hexapoda</taxon>
        <taxon>Insecta</taxon>
        <taxon>Pterygota</taxon>
        <taxon>Neoptera</taxon>
        <taxon>Paraneoptera</taxon>
        <taxon>Hemiptera</taxon>
        <taxon>Heteroptera</taxon>
        <taxon>Panheteroptera</taxon>
        <taxon>Pentatomomorpha</taxon>
        <taxon>Pentatomoidea</taxon>
        <taxon>Pentatomidae</taxon>
        <taxon>Pentatominae</taxon>
        <taxon>Nezara</taxon>
    </lineage>
</organism>
<reference evidence="2" key="1">
    <citation type="submission" date="2022-01" db="EMBL/GenBank/DDBJ databases">
        <authorList>
            <person name="King R."/>
        </authorList>
    </citation>
    <scope>NUCLEOTIDE SEQUENCE</scope>
</reference>
<dbReference type="PANTHER" id="PTHR12963:SF0">
    <property type="entry name" value="EXPRESSED PROTEIN"/>
    <property type="match status" value="1"/>
</dbReference>
<dbReference type="CDD" id="cd06554">
    <property type="entry name" value="ASCH_ASC-1_like"/>
    <property type="match status" value="1"/>
</dbReference>
<protein>
    <recommendedName>
        <fullName evidence="1">ASCH domain-containing protein</fullName>
    </recommendedName>
</protein>
<keyword evidence="3" id="KW-1185">Reference proteome</keyword>
<dbReference type="InterPro" id="IPR039128">
    <property type="entry name" value="TRIP4-like"/>
</dbReference>
<dbReference type="EMBL" id="OV725079">
    <property type="protein sequence ID" value="CAH1397363.1"/>
    <property type="molecule type" value="Genomic_DNA"/>
</dbReference>
<gene>
    <name evidence="2" type="ORF">NEZAVI_LOCUS7201</name>
</gene>
<dbReference type="Pfam" id="PF04266">
    <property type="entry name" value="ASCH"/>
    <property type="match status" value="1"/>
</dbReference>
<evidence type="ECO:0000313" key="2">
    <source>
        <dbReference type="EMBL" id="CAH1397363.1"/>
    </source>
</evidence>
<feature type="domain" description="ASCH" evidence="1">
    <location>
        <begin position="103"/>
        <end position="209"/>
    </location>
</feature>
<dbReference type="FunFam" id="2.30.130.30:FF:000006">
    <property type="entry name" value="Putative_zinc_finger_motif_-_C2HC5-type /ASCH_domain_containing_protein_-_putative"/>
    <property type="match status" value="1"/>
</dbReference>
<evidence type="ECO:0000259" key="1">
    <source>
        <dbReference type="SMART" id="SM01022"/>
    </source>
</evidence>
<dbReference type="InterPro" id="IPR015947">
    <property type="entry name" value="PUA-like_sf"/>
</dbReference>
<accession>A0A9P0H876</accession>
<evidence type="ECO:0000313" key="3">
    <source>
        <dbReference type="Proteomes" id="UP001152798"/>
    </source>
</evidence>
<dbReference type="AlphaFoldDB" id="A0A9P0H876"/>
<dbReference type="Gene3D" id="2.30.130.30">
    <property type="entry name" value="Hypothetical protein"/>
    <property type="match status" value="1"/>
</dbReference>